<dbReference type="AlphaFoldDB" id="A0A836C4D8"/>
<evidence type="ECO:0000256" key="3">
    <source>
        <dbReference type="ARBA" id="ARBA00023125"/>
    </source>
</evidence>
<feature type="domain" description="AP2/ERF" evidence="7">
    <location>
        <begin position="364"/>
        <end position="422"/>
    </location>
</feature>
<feature type="compositionally biased region" description="Basic and acidic residues" evidence="6">
    <location>
        <begin position="447"/>
        <end position="457"/>
    </location>
</feature>
<evidence type="ECO:0000313" key="8">
    <source>
        <dbReference type="EMBL" id="KAG2500051.1"/>
    </source>
</evidence>
<sequence>MHLLRLLEQKQRLLTQLQAASAQPVHCSLGSGPLAAGQTGLRATQDQPQGPVGKLPAAAAPVLGAHSPPDTAAADILMCLRHPAALAPAAEAGAAAPSVGGFRPRPMVLPLGSRPQADGSYCWPKNGVMPLLISASLGHKGLGPGSGEGGGGEPVPSGASPGVVEEGSHMRSSRRAEEDAGPAEADAGEDEWIGRSPSSDALAEPAEDRPSAKKRPRRPPPPGASDGGHSLPLGVHRATGTLPYGAQISVKNRSVHLGTYDTPEEAARAFDRAAVQRFNEGQSKLELQLNFPAEWTNPGLRPVRAVARPASTAGQEEDAGGLDKDFAPSAQEADGEKDEAGTGGEAGAGGAARPSHAGLGLSGLPRGVVRDRRGRYFAQVRRDGRTRHLGTWDTPEEAGRAFDRATVDKYNAGYTRLELNYPSEWTRPAEGRPVVSIEEAAPGGDPGEGRWHGEHPSPDLARRMHDMARTVLHSRHTANAEAVAGGAAGAKAAVKRQRGPRDLPRGVNRVHGKNRFMARIKVNHRTVYLGVYDTAEDAARAYDTMAVDAFRTGQLRRPILNFPAEWPEVAQAVEGGGEEGEE</sequence>
<dbReference type="InterPro" id="IPR016177">
    <property type="entry name" value="DNA-bd_dom_sf"/>
</dbReference>
<evidence type="ECO:0000259" key="7">
    <source>
        <dbReference type="PROSITE" id="PS51032"/>
    </source>
</evidence>
<evidence type="ECO:0000313" key="9">
    <source>
        <dbReference type="Proteomes" id="UP000612055"/>
    </source>
</evidence>
<feature type="region of interest" description="Disordered" evidence="6">
    <location>
        <begin position="308"/>
        <end position="366"/>
    </location>
</feature>
<keyword evidence="2" id="KW-0805">Transcription regulation</keyword>
<feature type="compositionally biased region" description="Low complexity" evidence="6">
    <location>
        <begin position="154"/>
        <end position="165"/>
    </location>
</feature>
<proteinExistence type="predicted"/>
<evidence type="ECO:0000256" key="6">
    <source>
        <dbReference type="SAM" id="MobiDB-lite"/>
    </source>
</evidence>
<evidence type="ECO:0000256" key="2">
    <source>
        <dbReference type="ARBA" id="ARBA00023015"/>
    </source>
</evidence>
<feature type="region of interest" description="Disordered" evidence="6">
    <location>
        <begin position="142"/>
        <end position="237"/>
    </location>
</feature>
<evidence type="ECO:0000256" key="5">
    <source>
        <dbReference type="ARBA" id="ARBA00023242"/>
    </source>
</evidence>
<keyword evidence="4" id="KW-0804">Transcription</keyword>
<feature type="domain" description="AP2/ERF" evidence="7">
    <location>
        <begin position="503"/>
        <end position="563"/>
    </location>
</feature>
<keyword evidence="9" id="KW-1185">Reference proteome</keyword>
<protein>
    <recommendedName>
        <fullName evidence="7">AP2/ERF domain-containing protein</fullName>
    </recommendedName>
</protein>
<feature type="compositionally biased region" description="Gly residues" evidence="6">
    <location>
        <begin position="341"/>
        <end position="350"/>
    </location>
</feature>
<keyword evidence="3" id="KW-0238">DNA-binding</keyword>
<feature type="compositionally biased region" description="Basic and acidic residues" evidence="6">
    <location>
        <begin position="166"/>
        <end position="178"/>
    </location>
</feature>
<evidence type="ECO:0000256" key="1">
    <source>
        <dbReference type="ARBA" id="ARBA00004123"/>
    </source>
</evidence>
<dbReference type="Gene3D" id="3.30.730.10">
    <property type="entry name" value="AP2/ERF domain"/>
    <property type="match status" value="3"/>
</dbReference>
<dbReference type="Proteomes" id="UP000612055">
    <property type="component" value="Unassembled WGS sequence"/>
</dbReference>
<dbReference type="PANTHER" id="PTHR31677">
    <property type="entry name" value="AP2 DOMAIN CLASS TRANSCRIPTION FACTOR"/>
    <property type="match status" value="1"/>
</dbReference>
<dbReference type="GO" id="GO:0003700">
    <property type="term" value="F:DNA-binding transcription factor activity"/>
    <property type="evidence" value="ECO:0007669"/>
    <property type="project" value="InterPro"/>
</dbReference>
<dbReference type="PANTHER" id="PTHR31677:SF157">
    <property type="entry name" value="AP2_ERF DOMAIN-CONTAINING PROTEIN"/>
    <property type="match status" value="1"/>
</dbReference>
<dbReference type="EMBL" id="JAEHOE010000005">
    <property type="protein sequence ID" value="KAG2500051.1"/>
    <property type="molecule type" value="Genomic_DNA"/>
</dbReference>
<feature type="region of interest" description="Disordered" evidence="6">
    <location>
        <begin position="437"/>
        <end position="457"/>
    </location>
</feature>
<reference evidence="8" key="1">
    <citation type="journal article" date="2020" name="bioRxiv">
        <title>Comparative genomics of Chlamydomonas.</title>
        <authorList>
            <person name="Craig R.J."/>
            <person name="Hasan A.R."/>
            <person name="Ness R.W."/>
            <person name="Keightley P.D."/>
        </authorList>
    </citation>
    <scope>NUCLEOTIDE SEQUENCE</scope>
    <source>
        <strain evidence="8">CCAP 11/70</strain>
    </source>
</reference>
<dbReference type="InterPro" id="IPR001471">
    <property type="entry name" value="AP2/ERF_dom"/>
</dbReference>
<evidence type="ECO:0000256" key="4">
    <source>
        <dbReference type="ARBA" id="ARBA00023163"/>
    </source>
</evidence>
<dbReference type="InterPro" id="IPR036955">
    <property type="entry name" value="AP2/ERF_dom_sf"/>
</dbReference>
<feature type="compositionally biased region" description="Gly residues" evidence="6">
    <location>
        <begin position="142"/>
        <end position="153"/>
    </location>
</feature>
<gene>
    <name evidence="8" type="ORF">HYH03_002329</name>
</gene>
<comment type="caution">
    <text evidence="8">The sequence shown here is derived from an EMBL/GenBank/DDBJ whole genome shotgun (WGS) entry which is preliminary data.</text>
</comment>
<name>A0A836C4D8_9CHLO</name>
<dbReference type="GO" id="GO:0003677">
    <property type="term" value="F:DNA binding"/>
    <property type="evidence" value="ECO:0007669"/>
    <property type="project" value="UniProtKB-KW"/>
</dbReference>
<feature type="domain" description="AP2/ERF" evidence="7">
    <location>
        <begin position="231"/>
        <end position="292"/>
    </location>
</feature>
<dbReference type="SUPFAM" id="SSF54171">
    <property type="entry name" value="DNA-binding domain"/>
    <property type="match status" value="3"/>
</dbReference>
<dbReference type="PROSITE" id="PS51032">
    <property type="entry name" value="AP2_ERF"/>
    <property type="match status" value="3"/>
</dbReference>
<organism evidence="8 9">
    <name type="scientific">Edaphochlamys debaryana</name>
    <dbReference type="NCBI Taxonomy" id="47281"/>
    <lineage>
        <taxon>Eukaryota</taxon>
        <taxon>Viridiplantae</taxon>
        <taxon>Chlorophyta</taxon>
        <taxon>core chlorophytes</taxon>
        <taxon>Chlorophyceae</taxon>
        <taxon>CS clade</taxon>
        <taxon>Chlamydomonadales</taxon>
        <taxon>Chlamydomonadales incertae sedis</taxon>
        <taxon>Edaphochlamys</taxon>
    </lineage>
</organism>
<comment type="subcellular location">
    <subcellularLocation>
        <location evidence="1">Nucleus</location>
    </subcellularLocation>
</comment>
<dbReference type="OrthoDB" id="546813at2759"/>
<dbReference type="SMART" id="SM00380">
    <property type="entry name" value="AP2"/>
    <property type="match status" value="3"/>
</dbReference>
<keyword evidence="5" id="KW-0539">Nucleus</keyword>
<accession>A0A836C4D8</accession>
<dbReference type="GO" id="GO:0005634">
    <property type="term" value="C:nucleus"/>
    <property type="evidence" value="ECO:0007669"/>
    <property type="project" value="UniProtKB-SubCell"/>
</dbReference>